<evidence type="ECO:0000259" key="11">
    <source>
        <dbReference type="Pfam" id="PF02096"/>
    </source>
</evidence>
<feature type="transmembrane region" description="Helical" evidence="10">
    <location>
        <begin position="183"/>
        <end position="207"/>
    </location>
</feature>
<reference evidence="12 13" key="1">
    <citation type="journal article" date="2016" name="Nat. Commun.">
        <title>Thousands of microbial genomes shed light on interconnected biogeochemical processes in an aquifer system.</title>
        <authorList>
            <person name="Anantharaman K."/>
            <person name="Brown C.T."/>
            <person name="Hug L.A."/>
            <person name="Sharon I."/>
            <person name="Castelle C.J."/>
            <person name="Probst A.J."/>
            <person name="Thomas B.C."/>
            <person name="Singh A."/>
            <person name="Wilkins M.J."/>
            <person name="Karaoz U."/>
            <person name="Brodie E.L."/>
            <person name="Williams K.H."/>
            <person name="Hubbard S.S."/>
            <person name="Banfield J.F."/>
        </authorList>
    </citation>
    <scope>NUCLEOTIDE SEQUENCE [LARGE SCALE GENOMIC DNA]</scope>
</reference>
<keyword evidence="4 9" id="KW-0812">Transmembrane</keyword>
<keyword evidence="7 10" id="KW-0472">Membrane</keyword>
<dbReference type="GO" id="GO:0015031">
    <property type="term" value="P:protein transport"/>
    <property type="evidence" value="ECO:0007669"/>
    <property type="project" value="UniProtKB-KW"/>
</dbReference>
<feature type="domain" description="Membrane insertase YidC/Oxa/ALB C-terminal" evidence="11">
    <location>
        <begin position="22"/>
        <end position="219"/>
    </location>
</feature>
<dbReference type="EMBL" id="MHMW01000028">
    <property type="protein sequence ID" value="OGZ33683.1"/>
    <property type="molecule type" value="Genomic_DNA"/>
</dbReference>
<evidence type="ECO:0000256" key="9">
    <source>
        <dbReference type="RuleBase" id="RU003945"/>
    </source>
</evidence>
<evidence type="ECO:0000256" key="6">
    <source>
        <dbReference type="ARBA" id="ARBA00022989"/>
    </source>
</evidence>
<dbReference type="CDD" id="cd20070">
    <property type="entry name" value="5TM_YidC_Alb3"/>
    <property type="match status" value="1"/>
</dbReference>
<dbReference type="PANTHER" id="PTHR12428">
    <property type="entry name" value="OXA1"/>
    <property type="match status" value="1"/>
</dbReference>
<evidence type="ECO:0000256" key="7">
    <source>
        <dbReference type="ARBA" id="ARBA00023136"/>
    </source>
</evidence>
<evidence type="ECO:0000256" key="5">
    <source>
        <dbReference type="ARBA" id="ARBA00022927"/>
    </source>
</evidence>
<gene>
    <name evidence="12" type="ORF">A2Y98_01415</name>
</gene>
<protein>
    <recommendedName>
        <fullName evidence="11">Membrane insertase YidC/Oxa/ALB C-terminal domain-containing protein</fullName>
    </recommendedName>
</protein>
<dbReference type="Pfam" id="PF02096">
    <property type="entry name" value="60KD_IMP"/>
    <property type="match status" value="1"/>
</dbReference>
<sequence length="232" mass="26132">MYKPLLNGLIFLYNVIPGHDLGIAIIVLTIIIRIVLYPLNQKAIKSQKKMQLIQPKIKEIQQKYKDDKEKQGRAMMDLYKEHKINPASGCLPILVQLPVLWGLFSVLRAGLNEENFVRLYSFVARPEVINNMFLGILDLSQKNIILAVLAGIAQFIQSKMITPQTSSSSGGNDFASAMSKQMVYLFPIFTIFIAASLPAGLALYWLATTIFGIVQQYFVLNPRTKQLKDQKA</sequence>
<keyword evidence="2" id="KW-0813">Transport</keyword>
<dbReference type="PANTHER" id="PTHR12428:SF65">
    <property type="entry name" value="CYTOCHROME C OXIDASE ASSEMBLY PROTEIN COX18, MITOCHONDRIAL"/>
    <property type="match status" value="1"/>
</dbReference>
<dbReference type="GO" id="GO:0005886">
    <property type="term" value="C:plasma membrane"/>
    <property type="evidence" value="ECO:0007669"/>
    <property type="project" value="UniProtKB-SubCell"/>
</dbReference>
<evidence type="ECO:0000313" key="12">
    <source>
        <dbReference type="EMBL" id="OGZ33683.1"/>
    </source>
</evidence>
<dbReference type="AlphaFoldDB" id="A0A1G2F6R9"/>
<keyword evidence="5" id="KW-0653">Protein transport</keyword>
<evidence type="ECO:0000256" key="3">
    <source>
        <dbReference type="ARBA" id="ARBA00022475"/>
    </source>
</evidence>
<comment type="caution">
    <text evidence="12">The sequence shown here is derived from an EMBL/GenBank/DDBJ whole genome shotgun (WGS) entry which is preliminary data.</text>
</comment>
<proteinExistence type="inferred from homology"/>
<feature type="transmembrane region" description="Helical" evidence="10">
    <location>
        <begin position="20"/>
        <end position="39"/>
    </location>
</feature>
<dbReference type="NCBIfam" id="TIGR03592">
    <property type="entry name" value="yidC_oxa1_cterm"/>
    <property type="match status" value="1"/>
</dbReference>
<dbReference type="GO" id="GO:0051205">
    <property type="term" value="P:protein insertion into membrane"/>
    <property type="evidence" value="ECO:0007669"/>
    <property type="project" value="TreeGrafter"/>
</dbReference>
<dbReference type="STRING" id="1801992.A2Y98_01415"/>
<dbReference type="InterPro" id="IPR001708">
    <property type="entry name" value="YidC/ALB3/OXA1/COX18"/>
</dbReference>
<comment type="similarity">
    <text evidence="9">Belongs to the OXA1/ALB3/YidC family.</text>
</comment>
<evidence type="ECO:0000313" key="13">
    <source>
        <dbReference type="Proteomes" id="UP000179099"/>
    </source>
</evidence>
<evidence type="ECO:0000256" key="10">
    <source>
        <dbReference type="SAM" id="Phobius"/>
    </source>
</evidence>
<keyword evidence="8" id="KW-0143">Chaperone</keyword>
<keyword evidence="3" id="KW-1003">Cell membrane</keyword>
<evidence type="ECO:0000256" key="4">
    <source>
        <dbReference type="ARBA" id="ARBA00022692"/>
    </source>
</evidence>
<keyword evidence="6 10" id="KW-1133">Transmembrane helix</keyword>
<dbReference type="InterPro" id="IPR028055">
    <property type="entry name" value="YidC/Oxa/ALB_C"/>
</dbReference>
<dbReference type="GO" id="GO:0032977">
    <property type="term" value="F:membrane insertase activity"/>
    <property type="evidence" value="ECO:0007669"/>
    <property type="project" value="InterPro"/>
</dbReference>
<evidence type="ECO:0000256" key="1">
    <source>
        <dbReference type="ARBA" id="ARBA00004651"/>
    </source>
</evidence>
<comment type="subcellular location">
    <subcellularLocation>
        <location evidence="1">Cell membrane</location>
        <topology evidence="1">Multi-pass membrane protein</topology>
    </subcellularLocation>
    <subcellularLocation>
        <location evidence="9">Membrane</location>
        <topology evidence="9">Multi-pass membrane protein</topology>
    </subcellularLocation>
</comment>
<evidence type="ECO:0000256" key="2">
    <source>
        <dbReference type="ARBA" id="ARBA00022448"/>
    </source>
</evidence>
<organism evidence="12 13">
    <name type="scientific">Candidatus Portnoybacteria bacterium RBG_19FT_COMBO_36_7</name>
    <dbReference type="NCBI Taxonomy" id="1801992"/>
    <lineage>
        <taxon>Bacteria</taxon>
        <taxon>Candidatus Portnoyibacteriota</taxon>
    </lineage>
</organism>
<evidence type="ECO:0000256" key="8">
    <source>
        <dbReference type="ARBA" id="ARBA00023186"/>
    </source>
</evidence>
<dbReference type="InterPro" id="IPR047196">
    <property type="entry name" value="YidC_ALB_C"/>
</dbReference>
<accession>A0A1G2F6R9</accession>
<name>A0A1G2F6R9_9BACT</name>
<dbReference type="Proteomes" id="UP000179099">
    <property type="component" value="Unassembled WGS sequence"/>
</dbReference>